<protein>
    <recommendedName>
        <fullName evidence="4">Tachykinin family protein</fullName>
    </recommendedName>
</protein>
<reference evidence="2" key="1">
    <citation type="submission" date="2016-03" db="EMBL/GenBank/DDBJ databases">
        <title>Draft genome sequence of Rosellinia necatrix.</title>
        <authorList>
            <person name="Kanematsu S."/>
        </authorList>
    </citation>
    <scope>NUCLEOTIDE SEQUENCE [LARGE SCALE GENOMIC DNA]</scope>
    <source>
        <strain evidence="2">W97</strain>
    </source>
</reference>
<proteinExistence type="predicted"/>
<evidence type="ECO:0000256" key="1">
    <source>
        <dbReference type="SAM" id="MobiDB-lite"/>
    </source>
</evidence>
<name>A0A1W2TIX0_ROSNE</name>
<dbReference type="PANTHER" id="PTHR37540">
    <property type="entry name" value="TRANSCRIPTION FACTOR (ACR-2), PUTATIVE-RELATED-RELATED"/>
    <property type="match status" value="1"/>
</dbReference>
<sequence length="475" mass="52796">MASPGHSSKGSESDSETGGRFRFVSMQAPDEPKDQMARRRARSHAVKQALQDKRRLQQNSSDHFRVVGLQDGTLRVIGKRAQARATPMPFFCRLSAGVLDPFHSLAVDSSRLQAFLSDYRTRQAPEPVFSVTKELGFQSFRSVFRTGLVDAALICAVMLSLAFEAAGGDINGECLRYRGRAIGHVRERMDSPGEATSESTIGAILLLAGVEARLGMTSQVQLHMGAVRLLLDLCRTKGIYLTGGIKRAIFWQDLNSSILAGSSRIVDHTTFSELQWSRDPFSPSFFQLPPRFQLCAGLLMKEFTDVLEDLHALQCIRNLSTPTNCDSMMMAHINNHTASIQSRLMSLQDLSPAMSCCRLAAYLCSVMLCCKVWCALVIPSHVSLQLLQALQQAGDDSVWDDHPDLLTWVLFIGGAFAPYGMVRSNYSVLLRSKHASSVEGRYGSWLELLNILKGFIWSDRAFMPQVKVFWEEVFT</sequence>
<gene>
    <name evidence="2" type="ORF">SAMD00023353_1501000</name>
</gene>
<keyword evidence="3" id="KW-1185">Reference proteome</keyword>
<dbReference type="OMA" id="RQFIWSD"/>
<dbReference type="PANTHER" id="PTHR37540:SF5">
    <property type="entry name" value="TRANSCRIPTION FACTOR DOMAIN-CONTAINING PROTEIN"/>
    <property type="match status" value="1"/>
</dbReference>
<dbReference type="STRING" id="77044.A0A1W2TIX0"/>
<dbReference type="EMBL" id="DF977460">
    <property type="protein sequence ID" value="GAP88133.2"/>
    <property type="molecule type" value="Genomic_DNA"/>
</dbReference>
<feature type="compositionally biased region" description="Polar residues" evidence="1">
    <location>
        <begin position="1"/>
        <end position="10"/>
    </location>
</feature>
<dbReference type="Proteomes" id="UP000054516">
    <property type="component" value="Unassembled WGS sequence"/>
</dbReference>
<accession>A0A1W2TIX0</accession>
<evidence type="ECO:0000313" key="2">
    <source>
        <dbReference type="EMBL" id="GAP88133.2"/>
    </source>
</evidence>
<evidence type="ECO:0000313" key="3">
    <source>
        <dbReference type="Proteomes" id="UP000054516"/>
    </source>
</evidence>
<feature type="region of interest" description="Disordered" evidence="1">
    <location>
        <begin position="1"/>
        <end position="43"/>
    </location>
</feature>
<organism evidence="2">
    <name type="scientific">Rosellinia necatrix</name>
    <name type="common">White root-rot fungus</name>
    <dbReference type="NCBI Taxonomy" id="77044"/>
    <lineage>
        <taxon>Eukaryota</taxon>
        <taxon>Fungi</taxon>
        <taxon>Dikarya</taxon>
        <taxon>Ascomycota</taxon>
        <taxon>Pezizomycotina</taxon>
        <taxon>Sordariomycetes</taxon>
        <taxon>Xylariomycetidae</taxon>
        <taxon>Xylariales</taxon>
        <taxon>Xylariaceae</taxon>
        <taxon>Rosellinia</taxon>
    </lineage>
</organism>
<dbReference type="OrthoDB" id="2130169at2759"/>
<dbReference type="AlphaFoldDB" id="A0A1W2TIX0"/>
<evidence type="ECO:0008006" key="4">
    <source>
        <dbReference type="Google" id="ProtNLM"/>
    </source>
</evidence>